<organism evidence="1">
    <name type="scientific">marine sediment metagenome</name>
    <dbReference type="NCBI Taxonomy" id="412755"/>
    <lineage>
        <taxon>unclassified sequences</taxon>
        <taxon>metagenomes</taxon>
        <taxon>ecological metagenomes</taxon>
    </lineage>
</organism>
<accession>X1G654</accession>
<dbReference type="AlphaFoldDB" id="X1G654"/>
<protein>
    <submittedName>
        <fullName evidence="1">Uncharacterized protein</fullName>
    </submittedName>
</protein>
<evidence type="ECO:0000313" key="1">
    <source>
        <dbReference type="EMBL" id="GAH52727.1"/>
    </source>
</evidence>
<feature type="non-terminal residue" evidence="1">
    <location>
        <position position="41"/>
    </location>
</feature>
<sequence>MPAKGYEPVLARAMYESEAPYPSMTDLVLYSRYHGNPESPW</sequence>
<comment type="caution">
    <text evidence="1">The sequence shown here is derived from an EMBL/GenBank/DDBJ whole genome shotgun (WGS) entry which is preliminary data.</text>
</comment>
<proteinExistence type="predicted"/>
<dbReference type="EMBL" id="BARU01016799">
    <property type="protein sequence ID" value="GAH52727.1"/>
    <property type="molecule type" value="Genomic_DNA"/>
</dbReference>
<reference evidence="1" key="1">
    <citation type="journal article" date="2014" name="Front. Microbiol.">
        <title>High frequency of phylogenetically diverse reductive dehalogenase-homologous genes in deep subseafloor sedimentary metagenomes.</title>
        <authorList>
            <person name="Kawai M."/>
            <person name="Futagami T."/>
            <person name="Toyoda A."/>
            <person name="Takaki Y."/>
            <person name="Nishi S."/>
            <person name="Hori S."/>
            <person name="Arai W."/>
            <person name="Tsubouchi T."/>
            <person name="Morono Y."/>
            <person name="Uchiyama I."/>
            <person name="Ito T."/>
            <person name="Fujiyama A."/>
            <person name="Inagaki F."/>
            <person name="Takami H."/>
        </authorList>
    </citation>
    <scope>NUCLEOTIDE SEQUENCE</scope>
    <source>
        <strain evidence="1">Expedition CK06-06</strain>
    </source>
</reference>
<name>X1G654_9ZZZZ</name>
<gene>
    <name evidence="1" type="ORF">S03H2_27903</name>
</gene>